<dbReference type="InterPro" id="IPR006664">
    <property type="entry name" value="OMP_bac"/>
</dbReference>
<evidence type="ECO:0000259" key="5">
    <source>
        <dbReference type="PROSITE" id="PS51123"/>
    </source>
</evidence>
<dbReference type="Pfam" id="PF00691">
    <property type="entry name" value="OmpA"/>
    <property type="match status" value="1"/>
</dbReference>
<dbReference type="InterPro" id="IPR050330">
    <property type="entry name" value="Bact_OuterMem_StrucFunc"/>
</dbReference>
<dbReference type="GO" id="GO:0009279">
    <property type="term" value="C:cell outer membrane"/>
    <property type="evidence" value="ECO:0007669"/>
    <property type="project" value="UniProtKB-SubCell"/>
</dbReference>
<comment type="subcellular location">
    <subcellularLocation>
        <location evidence="1">Cell outer membrane</location>
    </subcellularLocation>
</comment>
<gene>
    <name evidence="6" type="ORF">GF339_05140</name>
</gene>
<evidence type="ECO:0000256" key="2">
    <source>
        <dbReference type="ARBA" id="ARBA00023136"/>
    </source>
</evidence>
<dbReference type="PROSITE" id="PS51123">
    <property type="entry name" value="OMPA_2"/>
    <property type="match status" value="1"/>
</dbReference>
<dbReference type="AlphaFoldDB" id="A0A9D5JTY3"/>
<comment type="caution">
    <text evidence="6">The sequence shown here is derived from an EMBL/GenBank/DDBJ whole genome shotgun (WGS) entry which is preliminary data.</text>
</comment>
<dbReference type="CDD" id="cd07185">
    <property type="entry name" value="OmpA_C-like"/>
    <property type="match status" value="1"/>
</dbReference>
<dbReference type="PRINTS" id="PR01021">
    <property type="entry name" value="OMPADOMAIN"/>
</dbReference>
<dbReference type="PANTHER" id="PTHR30329">
    <property type="entry name" value="STATOR ELEMENT OF FLAGELLAR MOTOR COMPLEX"/>
    <property type="match status" value="1"/>
</dbReference>
<accession>A0A9D5JTY3</accession>
<dbReference type="SUPFAM" id="SSF103088">
    <property type="entry name" value="OmpA-like"/>
    <property type="match status" value="1"/>
</dbReference>
<dbReference type="PANTHER" id="PTHR30329:SF21">
    <property type="entry name" value="LIPOPROTEIN YIAD-RELATED"/>
    <property type="match status" value="1"/>
</dbReference>
<name>A0A9D5JTY3_9BACT</name>
<feature type="non-terminal residue" evidence="6">
    <location>
        <position position="1"/>
    </location>
</feature>
<evidence type="ECO:0000256" key="3">
    <source>
        <dbReference type="ARBA" id="ARBA00023237"/>
    </source>
</evidence>
<evidence type="ECO:0000256" key="4">
    <source>
        <dbReference type="PROSITE-ProRule" id="PRU00473"/>
    </source>
</evidence>
<evidence type="ECO:0000256" key="1">
    <source>
        <dbReference type="ARBA" id="ARBA00004442"/>
    </source>
</evidence>
<feature type="domain" description="OmpA-like" evidence="5">
    <location>
        <begin position="223"/>
        <end position="352"/>
    </location>
</feature>
<proteinExistence type="predicted"/>
<dbReference type="InterPro" id="IPR006665">
    <property type="entry name" value="OmpA-like"/>
</dbReference>
<sequence>VLAFLPTASDPDLGTGADNTRVHLGFSTGTILENMRNTRLYGQVAFQVATDYDQDRRDFTETTPFIPESQPRFERFGDNPLFHEYGNTLFYSAGLAIPFVEDRADLFGEFLFYHSFEDEDHIPMFEDGEPLDVVQDGGAANVGMKFGFGNGLALTAGWGGILFADEPVYEAPHWKAFAGLTYNQPEDVMIAVEVPDVPPEEAVGRLGEAEPPLEVQEVIVPGARFDCTQELAMVHFEFDKSTLTPEGIATLQRIGKVMRLCDRLVLEVQGHTDWMGTENYNIGLGNRRARAVVYYLVYDEGIDPARIVSPDKLANGIIAGETYGESVPIATNETDAGRALNRRAQFVKLVPDNRILGQ</sequence>
<dbReference type="Proteomes" id="UP000649604">
    <property type="component" value="Unassembled WGS sequence"/>
</dbReference>
<protein>
    <submittedName>
        <fullName evidence="6">OmpA family protein</fullName>
    </submittedName>
</protein>
<dbReference type="InterPro" id="IPR036737">
    <property type="entry name" value="OmpA-like_sf"/>
</dbReference>
<reference evidence="6" key="1">
    <citation type="submission" date="2019-11" db="EMBL/GenBank/DDBJ databases">
        <title>Microbial mats filling the niche in hypersaline microbial mats.</title>
        <authorList>
            <person name="Wong H.L."/>
            <person name="Macleod F.I."/>
            <person name="White R.A. III"/>
            <person name="Burns B.P."/>
        </authorList>
    </citation>
    <scope>NUCLEOTIDE SEQUENCE</scope>
    <source>
        <strain evidence="6">Rbin_158</strain>
    </source>
</reference>
<keyword evidence="3" id="KW-0998">Cell outer membrane</keyword>
<dbReference type="EMBL" id="WJJP01000164">
    <property type="protein sequence ID" value="MBD3323946.1"/>
    <property type="molecule type" value="Genomic_DNA"/>
</dbReference>
<evidence type="ECO:0000313" key="7">
    <source>
        <dbReference type="Proteomes" id="UP000649604"/>
    </source>
</evidence>
<dbReference type="Gene3D" id="3.30.1330.60">
    <property type="entry name" value="OmpA-like domain"/>
    <property type="match status" value="1"/>
</dbReference>
<organism evidence="6 7">
    <name type="scientific">candidate division KSB3 bacterium</name>
    <dbReference type="NCBI Taxonomy" id="2044937"/>
    <lineage>
        <taxon>Bacteria</taxon>
        <taxon>candidate division KSB3</taxon>
    </lineage>
</organism>
<evidence type="ECO:0000313" key="6">
    <source>
        <dbReference type="EMBL" id="MBD3323946.1"/>
    </source>
</evidence>
<keyword evidence="2 4" id="KW-0472">Membrane</keyword>